<evidence type="ECO:0000256" key="1">
    <source>
        <dbReference type="SAM" id="Phobius"/>
    </source>
</evidence>
<dbReference type="Proteomes" id="UP001596390">
    <property type="component" value="Unassembled WGS sequence"/>
</dbReference>
<keyword evidence="1" id="KW-0812">Transmembrane</keyword>
<feature type="transmembrane region" description="Helical" evidence="1">
    <location>
        <begin position="98"/>
        <end position="123"/>
    </location>
</feature>
<name>A0ABD5YG56_9EURY</name>
<proteinExistence type="predicted"/>
<keyword evidence="2" id="KW-0808">Transferase</keyword>
<accession>A0ABD5YG56</accession>
<keyword evidence="1" id="KW-1133">Transmembrane helix</keyword>
<evidence type="ECO:0000313" key="2">
    <source>
        <dbReference type="EMBL" id="MFC7187882.1"/>
    </source>
</evidence>
<keyword evidence="3" id="KW-1185">Reference proteome</keyword>
<sequence>MATETATTTGEVSTATGDWKAGVAGGLAGSVVFGLLMTYVIPAPLLEVVIPSMYGLAPPAAPFVGWVIHMAHGAVLGVGFAALVGLKPSVGESVGTSLGAGAAYGLVVWVALAVIAMPIWLSAVGSPANPPLPNISAMSAVGHLAYGVVLGGAYGALAN</sequence>
<organism evidence="2 3">
    <name type="scientific">Halorubrum yunnanense</name>
    <dbReference type="NCBI Taxonomy" id="1526162"/>
    <lineage>
        <taxon>Archaea</taxon>
        <taxon>Methanobacteriati</taxon>
        <taxon>Methanobacteriota</taxon>
        <taxon>Stenosarchaea group</taxon>
        <taxon>Halobacteria</taxon>
        <taxon>Halobacteriales</taxon>
        <taxon>Haloferacaceae</taxon>
        <taxon>Halorubrum</taxon>
    </lineage>
</organism>
<protein>
    <submittedName>
        <fullName evidence="2">Histidine kinase</fullName>
    </submittedName>
</protein>
<dbReference type="EMBL" id="JBHSZZ010000064">
    <property type="protein sequence ID" value="MFC7187882.1"/>
    <property type="molecule type" value="Genomic_DNA"/>
</dbReference>
<keyword evidence="1" id="KW-0472">Membrane</keyword>
<dbReference type="AlphaFoldDB" id="A0ABD5YG56"/>
<dbReference type="RefSeq" id="WP_267665342.1">
    <property type="nucleotide sequence ID" value="NZ_JAODIX010000064.1"/>
</dbReference>
<feature type="transmembrane region" description="Helical" evidence="1">
    <location>
        <begin position="63"/>
        <end position="86"/>
    </location>
</feature>
<gene>
    <name evidence="2" type="ORF">ACFQMK_13540</name>
</gene>
<keyword evidence="2" id="KW-0418">Kinase</keyword>
<evidence type="ECO:0000313" key="3">
    <source>
        <dbReference type="Proteomes" id="UP001596390"/>
    </source>
</evidence>
<dbReference type="GO" id="GO:0016301">
    <property type="term" value="F:kinase activity"/>
    <property type="evidence" value="ECO:0007669"/>
    <property type="project" value="UniProtKB-KW"/>
</dbReference>
<reference evidence="2 3" key="1">
    <citation type="journal article" date="2019" name="Int. J. Syst. Evol. Microbiol.">
        <title>The Global Catalogue of Microorganisms (GCM) 10K type strain sequencing project: providing services to taxonomists for standard genome sequencing and annotation.</title>
        <authorList>
            <consortium name="The Broad Institute Genomics Platform"/>
            <consortium name="The Broad Institute Genome Sequencing Center for Infectious Disease"/>
            <person name="Wu L."/>
            <person name="Ma J."/>
        </authorList>
    </citation>
    <scope>NUCLEOTIDE SEQUENCE [LARGE SCALE GENOMIC DNA]</scope>
    <source>
        <strain evidence="2 3">Q85</strain>
    </source>
</reference>
<feature type="transmembrane region" description="Helical" evidence="1">
    <location>
        <begin position="135"/>
        <end position="157"/>
    </location>
</feature>
<feature type="transmembrane region" description="Helical" evidence="1">
    <location>
        <begin position="21"/>
        <end position="43"/>
    </location>
</feature>
<comment type="caution">
    <text evidence="2">The sequence shown here is derived from an EMBL/GenBank/DDBJ whole genome shotgun (WGS) entry which is preliminary data.</text>
</comment>